<reference evidence="2 3" key="1">
    <citation type="journal article" date="2024" name="J Genomics">
        <title>Draft genome sequencing and assembly of Favolaschia claudopus CIRM-BRFM 2984 isolated from oak limbs.</title>
        <authorList>
            <person name="Navarro D."/>
            <person name="Drula E."/>
            <person name="Chaduli D."/>
            <person name="Cazenave R."/>
            <person name="Ahrendt S."/>
            <person name="Wang J."/>
            <person name="Lipzen A."/>
            <person name="Daum C."/>
            <person name="Barry K."/>
            <person name="Grigoriev I.V."/>
            <person name="Favel A."/>
            <person name="Rosso M.N."/>
            <person name="Martin F."/>
        </authorList>
    </citation>
    <scope>NUCLEOTIDE SEQUENCE [LARGE SCALE GENOMIC DNA]</scope>
    <source>
        <strain evidence="2 3">CIRM-BRFM 2984</strain>
    </source>
</reference>
<proteinExistence type="predicted"/>
<organism evidence="2 3">
    <name type="scientific">Favolaschia claudopus</name>
    <dbReference type="NCBI Taxonomy" id="2862362"/>
    <lineage>
        <taxon>Eukaryota</taxon>
        <taxon>Fungi</taxon>
        <taxon>Dikarya</taxon>
        <taxon>Basidiomycota</taxon>
        <taxon>Agaricomycotina</taxon>
        <taxon>Agaricomycetes</taxon>
        <taxon>Agaricomycetidae</taxon>
        <taxon>Agaricales</taxon>
        <taxon>Marasmiineae</taxon>
        <taxon>Mycenaceae</taxon>
        <taxon>Favolaschia</taxon>
    </lineage>
</organism>
<evidence type="ECO:0000256" key="1">
    <source>
        <dbReference type="SAM" id="MobiDB-lite"/>
    </source>
</evidence>
<evidence type="ECO:0000313" key="3">
    <source>
        <dbReference type="Proteomes" id="UP001362999"/>
    </source>
</evidence>
<protein>
    <submittedName>
        <fullName evidence="2">Uncharacterized protein</fullName>
    </submittedName>
</protein>
<feature type="region of interest" description="Disordered" evidence="1">
    <location>
        <begin position="466"/>
        <end position="500"/>
    </location>
</feature>
<sequence>MYAGIPCFIVHSYAAEDLTRADANPAISTPSDFVTGTDVITAVLESPYQKLARMDAFRLDAPHGPPKEVVLQVTPSPEEEKLSSSLYLEQLGILPASWKRADFDANPEPFDLLGWRKGSAVQTATPQAPLIFVPPPASTTNPAPGAPSTKQDKFAHQELETRVIDPDRVAWIVPPPVAEAEREGKWAKYELTELESGRTAFVYRGKGKEPEVDEKFFDRVKKRRLYMGEYDVPAGVLNKGVFGVPVPRYPFVVVDGIREKMEKPSFWMYKKEAPLKGDVDKKAEAPQAEELPFLPGRGPSSSDKGKGKGRATAEQEAEEWAKDAMRGIEVPQQTPEEEATNVLVILGLSEDIRAADFESLARDAFHFARAKPLIIVHADGRMWVRFATITEGKQAFGTVYAVAQKQNARMEYGKDEQLVVVLSRATDTWANPEVVANEAKNVAAPPPPPSGSAGAVARVLLRAAAKAVKESPRPPSPPRPEEKNYRSRSRSKSSSSSRSRFRLTLDLDPTLVLDPAGATVPAPDLVLARLLPLDIALVDLRLLLTPSNREAGLGHALYHVPLSSNASARHLARRHHRNPHPLPLLLSLKRCERPPCSLGFDPPIRLLCYKG</sequence>
<dbReference type="Proteomes" id="UP001362999">
    <property type="component" value="Unassembled WGS sequence"/>
</dbReference>
<dbReference type="AlphaFoldDB" id="A0AAV9ZZ16"/>
<dbReference type="EMBL" id="JAWWNJ010000097">
    <property type="protein sequence ID" value="KAK6996489.1"/>
    <property type="molecule type" value="Genomic_DNA"/>
</dbReference>
<accession>A0AAV9ZZ16</accession>
<name>A0AAV9ZZ16_9AGAR</name>
<feature type="region of interest" description="Disordered" evidence="1">
    <location>
        <begin position="288"/>
        <end position="317"/>
    </location>
</feature>
<evidence type="ECO:0000313" key="2">
    <source>
        <dbReference type="EMBL" id="KAK6996489.1"/>
    </source>
</evidence>
<keyword evidence="3" id="KW-1185">Reference proteome</keyword>
<comment type="caution">
    <text evidence="2">The sequence shown here is derived from an EMBL/GenBank/DDBJ whole genome shotgun (WGS) entry which is preliminary data.</text>
</comment>
<feature type="region of interest" description="Disordered" evidence="1">
    <location>
        <begin position="130"/>
        <end position="151"/>
    </location>
</feature>
<gene>
    <name evidence="2" type="ORF">R3P38DRAFT_3222155</name>
</gene>